<dbReference type="PANTHER" id="PTHR46310:SF7">
    <property type="entry name" value="AMIDASE 1"/>
    <property type="match status" value="1"/>
</dbReference>
<dbReference type="AlphaFoldDB" id="A0A1V6SI05"/>
<dbReference type="Pfam" id="PF01425">
    <property type="entry name" value="Amidase"/>
    <property type="match status" value="1"/>
</dbReference>
<accession>A0A1V6SI05</accession>
<reference evidence="3" key="1">
    <citation type="journal article" date="2017" name="Nat. Microbiol.">
        <title>Global analysis of biosynthetic gene clusters reveals vast potential of secondary metabolite production in Penicillium species.</title>
        <authorList>
            <person name="Nielsen J.C."/>
            <person name="Grijseels S."/>
            <person name="Prigent S."/>
            <person name="Ji B."/>
            <person name="Dainat J."/>
            <person name="Nielsen K.F."/>
            <person name="Frisvad J.C."/>
            <person name="Workman M."/>
            <person name="Nielsen J."/>
        </authorList>
    </citation>
    <scope>NUCLEOTIDE SEQUENCE [LARGE SCALE GENOMIC DNA]</scope>
    <source>
        <strain evidence="3">IBT 14082</strain>
    </source>
</reference>
<dbReference type="EMBL" id="MLQL01000049">
    <property type="protein sequence ID" value="OQE13369.1"/>
    <property type="molecule type" value="Genomic_DNA"/>
</dbReference>
<dbReference type="Gene3D" id="3.90.1300.10">
    <property type="entry name" value="Amidase signature (AS) domain"/>
    <property type="match status" value="1"/>
</dbReference>
<dbReference type="InterPro" id="IPR036928">
    <property type="entry name" value="AS_sf"/>
</dbReference>
<sequence length="558" mass="62042">MTDALVKSPTEAALEESGEINALQRERWNLWRDELSPNKRRFNIHELLQTEVKLRENAQREVALKDKLAVYQKQLTTDGRPVPADLIQGLRAEVTKLNEEYWMLERKWWSIKDSICIACYEKIVLRGEDAVTETAGAVPIAIYQNGSSQPVIVLWSVTVFALAEDLTGGTGPLLVTIVEADDGTPSAKNGWTISLADYSATPSSRNTPDSLESLGNRWLQMENDKGNSSNLQPGPYLYIEKVSNPVYRFHDDTYLTFPTAVKPKLNSPSSTTCEQLKVGGTFSDCLSVAIPPKLASARRLSRLRVGVKDCYFLEGLETSLCNSSYYNFSNPAPFTAETVQLLIWQGAVVLGLTKFSSMFGHKEPPEAVDFHIAFNPRGDGYQYPASSSNGSATCTAAYAWIDCAISTDTSGSGRRPVMAMEFGNFDLLTNNKILYTRSLEAISPPGTPDDVDGYLIDTVARAYYYAYYHSFAAFRKKYAEKHNGKPPYVLLSLQYRWEIGDAVSEEQHKDAIQRMGTYKEWPLNAMLAESTSKAEPLVALLIADAAPSYMDEPSQSPR</sequence>
<dbReference type="OrthoDB" id="5423360at2759"/>
<keyword evidence="3" id="KW-1185">Reference proteome</keyword>
<dbReference type="SUPFAM" id="SSF75304">
    <property type="entry name" value="Amidase signature (AS) enzymes"/>
    <property type="match status" value="1"/>
</dbReference>
<gene>
    <name evidence="2" type="ORF">PENFLA_c049G07257</name>
</gene>
<dbReference type="PANTHER" id="PTHR46310">
    <property type="entry name" value="AMIDASE 1"/>
    <property type="match status" value="1"/>
</dbReference>
<evidence type="ECO:0000313" key="3">
    <source>
        <dbReference type="Proteomes" id="UP000191342"/>
    </source>
</evidence>
<proteinExistence type="predicted"/>
<evidence type="ECO:0000259" key="1">
    <source>
        <dbReference type="Pfam" id="PF01425"/>
    </source>
</evidence>
<name>A0A1V6SI05_9EURO</name>
<protein>
    <recommendedName>
        <fullName evidence="1">Amidase domain-containing protein</fullName>
    </recommendedName>
</protein>
<dbReference type="InterPro" id="IPR023631">
    <property type="entry name" value="Amidase_dom"/>
</dbReference>
<evidence type="ECO:0000313" key="2">
    <source>
        <dbReference type="EMBL" id="OQE13369.1"/>
    </source>
</evidence>
<feature type="domain" description="Amidase" evidence="1">
    <location>
        <begin position="304"/>
        <end position="416"/>
    </location>
</feature>
<dbReference type="Proteomes" id="UP000191342">
    <property type="component" value="Unassembled WGS sequence"/>
</dbReference>
<comment type="caution">
    <text evidence="2">The sequence shown here is derived from an EMBL/GenBank/DDBJ whole genome shotgun (WGS) entry which is preliminary data.</text>
</comment>
<dbReference type="STRING" id="254877.A0A1V6SI05"/>
<organism evidence="2 3">
    <name type="scientific">Penicillium flavigenum</name>
    <dbReference type="NCBI Taxonomy" id="254877"/>
    <lineage>
        <taxon>Eukaryota</taxon>
        <taxon>Fungi</taxon>
        <taxon>Dikarya</taxon>
        <taxon>Ascomycota</taxon>
        <taxon>Pezizomycotina</taxon>
        <taxon>Eurotiomycetes</taxon>
        <taxon>Eurotiomycetidae</taxon>
        <taxon>Eurotiales</taxon>
        <taxon>Aspergillaceae</taxon>
        <taxon>Penicillium</taxon>
    </lineage>
</organism>